<evidence type="ECO:0000256" key="4">
    <source>
        <dbReference type="PROSITE-ProRule" id="PRU01248"/>
    </source>
</evidence>
<dbReference type="Proteomes" id="UP000667802">
    <property type="component" value="Unassembled WGS sequence"/>
</dbReference>
<dbReference type="PROSITE" id="PS51900">
    <property type="entry name" value="CB"/>
    <property type="match status" value="1"/>
</dbReference>
<dbReference type="PROSITE" id="PS51898">
    <property type="entry name" value="TYR_RECOMBINASE"/>
    <property type="match status" value="1"/>
</dbReference>
<name>A0AAP5IFE3_9CYAN</name>
<evidence type="ECO:0000256" key="1">
    <source>
        <dbReference type="ARBA" id="ARBA00008857"/>
    </source>
</evidence>
<keyword evidence="3" id="KW-0233">DNA recombination</keyword>
<dbReference type="InterPro" id="IPR044068">
    <property type="entry name" value="CB"/>
</dbReference>
<dbReference type="InterPro" id="IPR002104">
    <property type="entry name" value="Integrase_catalytic"/>
</dbReference>
<sequence length="688" mass="80106">MTINKISEINLSDSLEKDDVLTKCRRCSSERIVKNGHTDGKQKYLCCNCNFQFVKTNVKFWEPFRRDNGSLILCVDCGTDQLYKAGKGASDIQRYKCKVCNRIFTENSQKKPENPPIPQGLSCPDCDSTNLQFKCINRCRKNVRVYECLDCQRGFQENSRRTFTKPSPFPCPDCGSFRATKQKTKQKSGKERIQYHCRDCKRYFSENSKSLAYTPTIDPDSEYLKDIWDTRNLGISRGIGTSTHKMDFTSISQQWLKQATKDYMRYSLELYTFGTCLNRLQGLRTFSDFLLEYYPAITPDELTRDIIRNYISYVKRKLVNDTTQSHLLSGVKNFLELSAVEGWANTPKIVLIDKNAIPRQTRINPKFIPHEVVEQLNKNLDYLPPPIMRMVLVIQFCGMRVSELCQLKFDCIKQDHQGDWFLHYYQFKMKKEHTIPISKELVGVIQEQQTYIREHLGSDFMYLFSSRKNIYLGDVEPHENYVPYPKPIGRVTFNRYLQNLALARNIRTTSGEPWHFHSHQFRHTLGTNFINNGVPQHIVQRWLGHSSPQMTMHYAHIHDQTLKEEYSKYRQRVVDINGEIIEPDKSNPADNLEQQWFKKNVAFQSLPNGTCALSIVQKCPHANACLTCSSFRTSTEYLNNHKEHLSHTKILIEKAESEGWQRQAEMNRQLADNLEKIITSLEEVSTNA</sequence>
<keyword evidence="2 4" id="KW-0238">DNA-binding</keyword>
<feature type="domain" description="Tyr recombinase" evidence="5">
    <location>
        <begin position="363"/>
        <end position="567"/>
    </location>
</feature>
<dbReference type="Pfam" id="PF00589">
    <property type="entry name" value="Phage_integrase"/>
    <property type="match status" value="1"/>
</dbReference>
<evidence type="ECO:0000256" key="2">
    <source>
        <dbReference type="ARBA" id="ARBA00023125"/>
    </source>
</evidence>
<evidence type="ECO:0000259" key="5">
    <source>
        <dbReference type="PROSITE" id="PS51898"/>
    </source>
</evidence>
<comment type="caution">
    <text evidence="7">The sequence shown here is derived from an EMBL/GenBank/DDBJ whole genome shotgun (WGS) entry which is preliminary data.</text>
</comment>
<feature type="domain" description="Core-binding (CB)" evidence="6">
    <location>
        <begin position="257"/>
        <end position="339"/>
    </location>
</feature>
<protein>
    <submittedName>
        <fullName evidence="7">Tyrosine-type recombinase/integrase</fullName>
    </submittedName>
</protein>
<dbReference type="InterPro" id="IPR013762">
    <property type="entry name" value="Integrase-like_cat_sf"/>
</dbReference>
<dbReference type="GO" id="GO:0003677">
    <property type="term" value="F:DNA binding"/>
    <property type="evidence" value="ECO:0007669"/>
    <property type="project" value="UniProtKB-UniRule"/>
</dbReference>
<dbReference type="RefSeq" id="WP_208340634.1">
    <property type="nucleotide sequence ID" value="NZ_CAWQFN010000717.1"/>
</dbReference>
<dbReference type="AlphaFoldDB" id="A0AAP5IFE3"/>
<dbReference type="Gene3D" id="1.10.150.130">
    <property type="match status" value="1"/>
</dbReference>
<dbReference type="InterPro" id="IPR011010">
    <property type="entry name" value="DNA_brk_join_enz"/>
</dbReference>
<dbReference type="CDD" id="cd01187">
    <property type="entry name" value="INT_tnpB_C_Tn554"/>
    <property type="match status" value="1"/>
</dbReference>
<comment type="similarity">
    <text evidence="1">Belongs to the 'phage' integrase family.</text>
</comment>
<organism evidence="7 8">
    <name type="scientific">Aetokthonos hydrillicola Thurmond2011</name>
    <dbReference type="NCBI Taxonomy" id="2712845"/>
    <lineage>
        <taxon>Bacteria</taxon>
        <taxon>Bacillati</taxon>
        <taxon>Cyanobacteriota</taxon>
        <taxon>Cyanophyceae</taxon>
        <taxon>Nostocales</taxon>
        <taxon>Hapalosiphonaceae</taxon>
        <taxon>Aetokthonos</taxon>
    </lineage>
</organism>
<dbReference type="Gene3D" id="1.10.443.10">
    <property type="entry name" value="Intergrase catalytic core"/>
    <property type="match status" value="1"/>
</dbReference>
<keyword evidence="8" id="KW-1185">Reference proteome</keyword>
<accession>A0AAP5IFE3</accession>
<dbReference type="PANTHER" id="PTHR30349:SF41">
    <property type="entry name" value="INTEGRASE_RECOMBINASE PROTEIN MJ0367-RELATED"/>
    <property type="match status" value="1"/>
</dbReference>
<proteinExistence type="inferred from homology"/>
<reference evidence="8" key="1">
    <citation type="journal article" date="2021" name="Science">
        <title>Hunting the eagle killer: A cyanobacterial neurotoxin causes vacuolar myelinopathy.</title>
        <authorList>
            <person name="Breinlinger S."/>
            <person name="Phillips T.J."/>
            <person name="Haram B.N."/>
            <person name="Mares J."/>
            <person name="Martinez Yerena J.A."/>
            <person name="Hrouzek P."/>
            <person name="Sobotka R."/>
            <person name="Henderson W.M."/>
            <person name="Schmieder P."/>
            <person name="Williams S.M."/>
            <person name="Lauderdale J.D."/>
            <person name="Wilde H.D."/>
            <person name="Gerrin W."/>
            <person name="Kust A."/>
            <person name="Washington J.W."/>
            <person name="Wagner C."/>
            <person name="Geier B."/>
            <person name="Liebeke M."/>
            <person name="Enke H."/>
            <person name="Niedermeyer T.H.J."/>
            <person name="Wilde S.B."/>
        </authorList>
    </citation>
    <scope>NUCLEOTIDE SEQUENCE [LARGE SCALE GENOMIC DNA]</scope>
    <source>
        <strain evidence="8">Thurmond2011</strain>
    </source>
</reference>
<evidence type="ECO:0000256" key="3">
    <source>
        <dbReference type="ARBA" id="ARBA00023172"/>
    </source>
</evidence>
<dbReference type="InterPro" id="IPR050090">
    <property type="entry name" value="Tyrosine_recombinase_XerCD"/>
</dbReference>
<gene>
    <name evidence="7" type="ORF">G7B40_037750</name>
</gene>
<dbReference type="PANTHER" id="PTHR30349">
    <property type="entry name" value="PHAGE INTEGRASE-RELATED"/>
    <property type="match status" value="1"/>
</dbReference>
<evidence type="ECO:0000259" key="6">
    <source>
        <dbReference type="PROSITE" id="PS51900"/>
    </source>
</evidence>
<evidence type="ECO:0000313" key="8">
    <source>
        <dbReference type="Proteomes" id="UP000667802"/>
    </source>
</evidence>
<evidence type="ECO:0000313" key="7">
    <source>
        <dbReference type="EMBL" id="MDR9900254.1"/>
    </source>
</evidence>
<dbReference type="InterPro" id="IPR010998">
    <property type="entry name" value="Integrase_recombinase_N"/>
</dbReference>
<dbReference type="GO" id="GO:0006310">
    <property type="term" value="P:DNA recombination"/>
    <property type="evidence" value="ECO:0007669"/>
    <property type="project" value="UniProtKB-KW"/>
</dbReference>
<dbReference type="SUPFAM" id="SSF56349">
    <property type="entry name" value="DNA breaking-rejoining enzymes"/>
    <property type="match status" value="1"/>
</dbReference>
<dbReference type="EMBL" id="JAALHA020000032">
    <property type="protein sequence ID" value="MDR9900254.1"/>
    <property type="molecule type" value="Genomic_DNA"/>
</dbReference>
<dbReference type="GO" id="GO:0015074">
    <property type="term" value="P:DNA integration"/>
    <property type="evidence" value="ECO:0007669"/>
    <property type="project" value="InterPro"/>
</dbReference>